<dbReference type="EMBL" id="JXQY01000023">
    <property type="protein sequence ID" value="KIP91681.1"/>
    <property type="molecule type" value="Genomic_DNA"/>
</dbReference>
<evidence type="ECO:0000313" key="1">
    <source>
        <dbReference type="EMBL" id="KIP91681.1"/>
    </source>
</evidence>
<sequence length="85" mass="9531">MPGNYLRRHQIALCVVCKAIGMFNTTVRQLFSSIFPDNTAIRIFNSVIRPDDTPVRILYTAVLILNDAVGTFDGCVIDIHHATIR</sequence>
<dbReference type="AlphaFoldDB" id="A0AAE2ATZ5"/>
<organism evidence="1 2">
    <name type="scientific">Pseudomonas fluorescens</name>
    <dbReference type="NCBI Taxonomy" id="294"/>
    <lineage>
        <taxon>Bacteria</taxon>
        <taxon>Pseudomonadati</taxon>
        <taxon>Pseudomonadota</taxon>
        <taxon>Gammaproteobacteria</taxon>
        <taxon>Pseudomonadales</taxon>
        <taxon>Pseudomonadaceae</taxon>
        <taxon>Pseudomonas</taxon>
    </lineage>
</organism>
<evidence type="ECO:0000313" key="2">
    <source>
        <dbReference type="Proteomes" id="UP000032086"/>
    </source>
</evidence>
<comment type="caution">
    <text evidence="1">The sequence shown here is derived from an EMBL/GenBank/DDBJ whole genome shotgun (WGS) entry which is preliminary data.</text>
</comment>
<gene>
    <name evidence="1" type="ORF">RU10_16650</name>
</gene>
<proteinExistence type="predicted"/>
<dbReference type="Proteomes" id="UP000032086">
    <property type="component" value="Unassembled WGS sequence"/>
</dbReference>
<protein>
    <submittedName>
        <fullName evidence="1">Uncharacterized protein</fullName>
    </submittedName>
</protein>
<accession>A0AAE2ATZ5</accession>
<reference evidence="1 2" key="1">
    <citation type="submission" date="2014-12" db="EMBL/GenBank/DDBJ databases">
        <title>16Stimator: statistical estimation of ribosomal gene copy numbers from draft genome assemblies.</title>
        <authorList>
            <person name="Perisin M.A."/>
            <person name="Vetter M."/>
            <person name="Gilbert J.A."/>
            <person name="Bergelson J."/>
        </authorList>
    </citation>
    <scope>NUCLEOTIDE SEQUENCE [LARGE SCALE GENOMIC DNA]</scope>
    <source>
        <strain evidence="1 2">MEP34</strain>
    </source>
</reference>
<name>A0AAE2ATZ5_PSEFL</name>